<dbReference type="GO" id="GO:0030246">
    <property type="term" value="F:carbohydrate binding"/>
    <property type="evidence" value="ECO:0007669"/>
    <property type="project" value="UniProtKB-KW"/>
</dbReference>
<dbReference type="InterPro" id="IPR013320">
    <property type="entry name" value="ConA-like_dom_sf"/>
</dbReference>
<protein>
    <submittedName>
        <fullName evidence="2">Concanavalin A-like lectin/glucanases superfamily protein</fullName>
    </submittedName>
</protein>
<dbReference type="InterPro" id="IPR017850">
    <property type="entry name" value="Alkaline_phosphatase_core_sf"/>
</dbReference>
<dbReference type="Pfam" id="PF16356">
    <property type="entry name" value="DUF4983"/>
    <property type="match status" value="1"/>
</dbReference>
<dbReference type="OrthoDB" id="279982at2"/>
<dbReference type="GO" id="GO:0005975">
    <property type="term" value="P:carbohydrate metabolic process"/>
    <property type="evidence" value="ECO:0007669"/>
    <property type="project" value="UniProtKB-ARBA"/>
</dbReference>
<dbReference type="Gene3D" id="2.60.120.200">
    <property type="match status" value="1"/>
</dbReference>
<dbReference type="Gene3D" id="3.40.720.10">
    <property type="entry name" value="Alkaline Phosphatase, subunit A"/>
    <property type="match status" value="1"/>
</dbReference>
<reference evidence="3" key="1">
    <citation type="submission" date="2016-11" db="EMBL/GenBank/DDBJ databases">
        <authorList>
            <person name="Varghese N."/>
            <person name="Submissions S."/>
        </authorList>
    </citation>
    <scope>NUCLEOTIDE SEQUENCE [LARGE SCALE GENOMIC DNA]</scope>
    <source>
        <strain evidence="3">DSM 16990</strain>
    </source>
</reference>
<accession>A0A1M5P8R1</accession>
<dbReference type="GO" id="GO:0004553">
    <property type="term" value="F:hydrolase activity, hydrolyzing O-glycosyl compounds"/>
    <property type="evidence" value="ECO:0007669"/>
    <property type="project" value="UniProtKB-ARBA"/>
</dbReference>
<dbReference type="EMBL" id="FQUQ01000009">
    <property type="protein sequence ID" value="SHG98194.1"/>
    <property type="molecule type" value="Genomic_DNA"/>
</dbReference>
<dbReference type="PROSITE" id="PS51257">
    <property type="entry name" value="PROKAR_LIPOPROTEIN"/>
    <property type="match status" value="1"/>
</dbReference>
<name>A0A1M5P8R1_9SPHI</name>
<dbReference type="InterPro" id="IPR032309">
    <property type="entry name" value="DUF4983"/>
</dbReference>
<feature type="domain" description="DUF4983" evidence="1">
    <location>
        <begin position="488"/>
        <end position="581"/>
    </location>
</feature>
<organism evidence="2 3">
    <name type="scientific">Pedobacter caeni</name>
    <dbReference type="NCBI Taxonomy" id="288992"/>
    <lineage>
        <taxon>Bacteria</taxon>
        <taxon>Pseudomonadati</taxon>
        <taxon>Bacteroidota</taxon>
        <taxon>Sphingobacteriia</taxon>
        <taxon>Sphingobacteriales</taxon>
        <taxon>Sphingobacteriaceae</taxon>
        <taxon>Pedobacter</taxon>
    </lineage>
</organism>
<dbReference type="Proteomes" id="UP000184287">
    <property type="component" value="Unassembled WGS sequence"/>
</dbReference>
<dbReference type="STRING" id="288992.SAMN04488522_10955"/>
<dbReference type="RefSeq" id="WP_073238597.1">
    <property type="nucleotide sequence ID" value="NZ_FQUQ01000009.1"/>
</dbReference>
<dbReference type="Pfam" id="PF13385">
    <property type="entry name" value="Laminin_G_3"/>
    <property type="match status" value="1"/>
</dbReference>
<keyword evidence="3" id="KW-1185">Reference proteome</keyword>
<dbReference type="AlphaFoldDB" id="A0A1M5P8R1"/>
<evidence type="ECO:0000259" key="1">
    <source>
        <dbReference type="Pfam" id="PF16356"/>
    </source>
</evidence>
<dbReference type="SUPFAM" id="SSF53649">
    <property type="entry name" value="Alkaline phosphatase-like"/>
    <property type="match status" value="1"/>
</dbReference>
<proteinExistence type="predicted"/>
<gene>
    <name evidence="2" type="ORF">SAMN04488522_10955</name>
</gene>
<evidence type="ECO:0000313" key="2">
    <source>
        <dbReference type="EMBL" id="SHG98194.1"/>
    </source>
</evidence>
<evidence type="ECO:0000313" key="3">
    <source>
        <dbReference type="Proteomes" id="UP000184287"/>
    </source>
</evidence>
<dbReference type="SUPFAM" id="SSF49899">
    <property type="entry name" value="Concanavalin A-like lectins/glucanases"/>
    <property type="match status" value="1"/>
</dbReference>
<keyword evidence="2" id="KW-0430">Lectin</keyword>
<sequence>MNGMEKYTVGGWWKRWLSFVAGIVILMAGSSCNKDFPNTLQKEFKNDTLGVTPKKAKVLYLILDGVRGKALKALEAPNLTQIYKKSIYAFDGLSDYDGTGITNAGAWANMLTGVTRSKHGVVTEDFAGNKFNQYPTLFSRIKQESKGKTRTVAISASTTFSVNLAADATEIKTLEGNDLGVKDGVINELKNPDATVVVGQFHSAEAAGQQSGYSDMTPSYANAIFKLDTYVGEIVNALSQRKTFADENWLVVIASNKGGMMPPEPGSTDKTIYADASRNSFVVFYNPRYTTSFIPKPDSDKIPFTGIGPRLAGSDAAAGNATMGNDGGLYNIGANGDYTFELKVKINSGASNYPTIVGKRQSFTSGVVGWVFFLEGDVWQLNLGRVGGGNTQRNGGKIRDGLWHTLTAKFYKDGSSRRAKIFTDGVLQGAPLDITAFGNQDSPAPLTLGYTAGSGGTIDVLYSDVQMYNVAIPDEVITAYARKTTVEPSHPYYNNLIGYWPLNEGTGTLMKNKAPLGQGKDFSMKGNAVWSNFNDFSPFIDAPISNAFFQIVPNGVDIPYQIYQWMGIPTPASLGLEGKLWKTTFNDVKLPY</sequence>